<evidence type="ECO:0000313" key="1">
    <source>
        <dbReference type="EMBL" id="MBL0402639.1"/>
    </source>
</evidence>
<name>A0A936ZD58_9HYPH</name>
<evidence type="ECO:0000313" key="2">
    <source>
        <dbReference type="Proteomes" id="UP000605848"/>
    </source>
</evidence>
<sequence>MAVLKRELAFAADRPMENVGDWWHLVLDTDAPGLYVEHTWMHANPHMNGLAAHGSERYGINDFLTLAEGQPAHPVLMSALKEMFREAIPTSD</sequence>
<reference evidence="1" key="1">
    <citation type="submission" date="2021-01" db="EMBL/GenBank/DDBJ databases">
        <title>Microvirga sp.</title>
        <authorList>
            <person name="Kim M.K."/>
        </authorList>
    </citation>
    <scope>NUCLEOTIDE SEQUENCE</scope>
    <source>
        <strain evidence="1">5420S-16</strain>
    </source>
</reference>
<dbReference type="RefSeq" id="WP_202055307.1">
    <property type="nucleotide sequence ID" value="NZ_JAEQMY010000001.1"/>
</dbReference>
<gene>
    <name evidence="1" type="ORF">JKG68_01505</name>
</gene>
<organism evidence="1 2">
    <name type="scientific">Microvirga aerilata</name>
    <dbReference type="NCBI Taxonomy" id="670292"/>
    <lineage>
        <taxon>Bacteria</taxon>
        <taxon>Pseudomonadati</taxon>
        <taxon>Pseudomonadota</taxon>
        <taxon>Alphaproteobacteria</taxon>
        <taxon>Hyphomicrobiales</taxon>
        <taxon>Methylobacteriaceae</taxon>
        <taxon>Microvirga</taxon>
    </lineage>
</organism>
<accession>A0A936ZD58</accession>
<keyword evidence="2" id="KW-1185">Reference proteome</keyword>
<comment type="caution">
    <text evidence="1">The sequence shown here is derived from an EMBL/GenBank/DDBJ whole genome shotgun (WGS) entry which is preliminary data.</text>
</comment>
<dbReference type="AlphaFoldDB" id="A0A936ZD58"/>
<protein>
    <submittedName>
        <fullName evidence="1">Uncharacterized protein</fullName>
    </submittedName>
</protein>
<dbReference type="EMBL" id="JAEQMY010000001">
    <property type="protein sequence ID" value="MBL0402639.1"/>
    <property type="molecule type" value="Genomic_DNA"/>
</dbReference>
<proteinExistence type="predicted"/>
<dbReference type="Proteomes" id="UP000605848">
    <property type="component" value="Unassembled WGS sequence"/>
</dbReference>